<feature type="region of interest" description="Disordered" evidence="1">
    <location>
        <begin position="105"/>
        <end position="124"/>
    </location>
</feature>
<dbReference type="AlphaFoldDB" id="A0A8D6ZVJ5"/>
<gene>
    <name evidence="2" type="ORF">GSMUA_253890.1</name>
</gene>
<dbReference type="EMBL" id="HG996470">
    <property type="protein sequence ID" value="CAG1837212.1"/>
    <property type="molecule type" value="Genomic_DNA"/>
</dbReference>
<name>A0A8D6ZVJ5_MUSAM</name>
<protein>
    <submittedName>
        <fullName evidence="2">(wild Malaysian banana) hypothetical protein</fullName>
    </submittedName>
</protein>
<proteinExistence type="predicted"/>
<accession>A0A8D6ZVJ5</accession>
<organism evidence="2">
    <name type="scientific">Musa acuminata subsp. malaccensis</name>
    <name type="common">Wild banana</name>
    <name type="synonym">Musa malaccensis</name>
    <dbReference type="NCBI Taxonomy" id="214687"/>
    <lineage>
        <taxon>Eukaryota</taxon>
        <taxon>Viridiplantae</taxon>
        <taxon>Streptophyta</taxon>
        <taxon>Embryophyta</taxon>
        <taxon>Tracheophyta</taxon>
        <taxon>Spermatophyta</taxon>
        <taxon>Magnoliopsida</taxon>
        <taxon>Liliopsida</taxon>
        <taxon>Zingiberales</taxon>
        <taxon>Musaceae</taxon>
        <taxon>Musa</taxon>
    </lineage>
</organism>
<sequence>MSDVYKNQRINAVELTRLCRDDKSRLLESQWALHLLLLLRLHRRQPTLDVVELRVRRRWHVQIERPVVRARPLRRRHRRRGAAGEAPVVVAPLVPPQRLPRGKRLQAHRTPVHPGTDEGRASRGRARGRGFLDAAAGLPVAGLVPAQGLVRPECLPADGTPVLELRRRCRVGGQRRQAMSAGPSSTSEHDEAERQILFLRRRMVEEALGPLPLRPPHDVRQLLVARLVAQQWDRSRYRRLQRLDRHRVVPSRIKIYMKNARMQSWA</sequence>
<evidence type="ECO:0000256" key="1">
    <source>
        <dbReference type="SAM" id="MobiDB-lite"/>
    </source>
</evidence>
<evidence type="ECO:0000313" key="2">
    <source>
        <dbReference type="EMBL" id="CAG1837212.1"/>
    </source>
</evidence>
<reference evidence="2" key="1">
    <citation type="submission" date="2021-03" db="EMBL/GenBank/DDBJ databases">
        <authorList>
            <consortium name="Genoscope - CEA"/>
            <person name="William W."/>
        </authorList>
    </citation>
    <scope>NUCLEOTIDE SEQUENCE</scope>
    <source>
        <strain evidence="2">Doubled-haploid Pahang</strain>
    </source>
</reference>